<feature type="compositionally biased region" description="Low complexity" evidence="7">
    <location>
        <begin position="297"/>
        <end position="309"/>
    </location>
</feature>
<gene>
    <name evidence="9" type="ORF">WDZ17_08965</name>
</gene>
<evidence type="ECO:0000256" key="6">
    <source>
        <dbReference type="ARBA" id="ARBA00023211"/>
    </source>
</evidence>
<reference evidence="9 10" key="1">
    <citation type="journal article" date="2017" name="Int. J. Syst. Evol. Microbiol.">
        <title>Pseudokineococcus basanitobsidens sp. nov., isolated from volcanic rock.</title>
        <authorList>
            <person name="Lee D.W."/>
            <person name="Park M.Y."/>
            <person name="Kim J.J."/>
            <person name="Kim B.S."/>
        </authorList>
    </citation>
    <scope>NUCLEOTIDE SEQUENCE [LARGE SCALE GENOMIC DNA]</scope>
    <source>
        <strain evidence="9 10">DSM 103726</strain>
    </source>
</reference>
<dbReference type="RefSeq" id="WP_339574808.1">
    <property type="nucleotide sequence ID" value="NZ_JBBIAA010000008.1"/>
</dbReference>
<proteinExistence type="predicted"/>
<keyword evidence="10" id="KW-1185">Reference proteome</keyword>
<accession>A0ABU8RKD8</accession>
<dbReference type="CDD" id="cd03426">
    <property type="entry name" value="NUDIX_CoAse_Nudt7"/>
    <property type="match status" value="1"/>
</dbReference>
<evidence type="ECO:0000313" key="9">
    <source>
        <dbReference type="EMBL" id="MEJ5945423.1"/>
    </source>
</evidence>
<evidence type="ECO:0000256" key="2">
    <source>
        <dbReference type="ARBA" id="ARBA00001946"/>
    </source>
</evidence>
<feature type="compositionally biased region" description="Pro residues" evidence="7">
    <location>
        <begin position="286"/>
        <end position="296"/>
    </location>
</feature>
<dbReference type="GO" id="GO:0035539">
    <property type="term" value="F:8-oxo-7,8-dihydrodeoxyguanosine triphosphate pyrophosphatase activity"/>
    <property type="evidence" value="ECO:0007669"/>
    <property type="project" value="UniProtKB-EC"/>
</dbReference>
<dbReference type="PANTHER" id="PTHR12992">
    <property type="entry name" value="NUDIX HYDROLASE"/>
    <property type="match status" value="1"/>
</dbReference>
<comment type="cofactor">
    <cofactor evidence="1">
        <name>Mn(2+)</name>
        <dbReference type="ChEBI" id="CHEBI:29035"/>
    </cofactor>
</comment>
<evidence type="ECO:0000256" key="4">
    <source>
        <dbReference type="ARBA" id="ARBA00022801"/>
    </source>
</evidence>
<evidence type="ECO:0000256" key="7">
    <source>
        <dbReference type="SAM" id="MobiDB-lite"/>
    </source>
</evidence>
<feature type="region of interest" description="Disordered" evidence="7">
    <location>
        <begin position="79"/>
        <end position="98"/>
    </location>
</feature>
<evidence type="ECO:0000256" key="1">
    <source>
        <dbReference type="ARBA" id="ARBA00001936"/>
    </source>
</evidence>
<dbReference type="Pfam" id="PF00293">
    <property type="entry name" value="NUDIX"/>
    <property type="match status" value="1"/>
</dbReference>
<organism evidence="9 10">
    <name type="scientific">Pseudokineococcus basanitobsidens</name>
    <dbReference type="NCBI Taxonomy" id="1926649"/>
    <lineage>
        <taxon>Bacteria</taxon>
        <taxon>Bacillati</taxon>
        <taxon>Actinomycetota</taxon>
        <taxon>Actinomycetes</taxon>
        <taxon>Kineosporiales</taxon>
        <taxon>Kineosporiaceae</taxon>
        <taxon>Pseudokineococcus</taxon>
    </lineage>
</organism>
<sequence>MPVESAPPAARGPRTPRPASSRPAGGPGTGAPPGWVRAVVDGAPRAAQELAVLGRAGGPAGRREGRAAAVLVCLSPGEAPAADRPRAADPRGAVGPPGDVLLLERAAGLRTHAGQPALPGGAVDPGDGGPVGAALREAREETGLATDGVHVLATMPVLRVPPEGFAVTPVLAWEPRPSPVAPGDPDEVVRVLRVPVAQLLDPRRRVRVRWDRRVPAADGVQGARQRGEGPGFEVVAASGDAASGDAASEEEDGAMLVWGFTAALLSALLDAAGLAPGWDDARVVPAPAPPRVPPGPTAAAPTAAGEVAP</sequence>
<keyword evidence="4 9" id="KW-0378">Hydrolase</keyword>
<evidence type="ECO:0000256" key="5">
    <source>
        <dbReference type="ARBA" id="ARBA00022842"/>
    </source>
</evidence>
<name>A0ABU8RKD8_9ACTN</name>
<comment type="caution">
    <text evidence="9">The sequence shown here is derived from an EMBL/GenBank/DDBJ whole genome shotgun (WGS) entry which is preliminary data.</text>
</comment>
<dbReference type="Gene3D" id="3.90.79.10">
    <property type="entry name" value="Nucleoside Triphosphate Pyrophosphohydrolase"/>
    <property type="match status" value="1"/>
</dbReference>
<dbReference type="InterPro" id="IPR045121">
    <property type="entry name" value="CoAse"/>
</dbReference>
<keyword evidence="3" id="KW-0479">Metal-binding</keyword>
<dbReference type="EC" id="3.6.1.55" evidence="9"/>
<keyword evidence="5" id="KW-0460">Magnesium</keyword>
<dbReference type="InterPro" id="IPR015797">
    <property type="entry name" value="NUDIX_hydrolase-like_dom_sf"/>
</dbReference>
<keyword evidence="6" id="KW-0464">Manganese</keyword>
<protein>
    <submittedName>
        <fullName evidence="9">CoA pyrophosphatase</fullName>
        <ecNumber evidence="9">3.6.1.55</ecNumber>
    </submittedName>
</protein>
<feature type="region of interest" description="Disordered" evidence="7">
    <location>
        <begin position="1"/>
        <end position="37"/>
    </location>
</feature>
<dbReference type="EMBL" id="JBBIAA010000008">
    <property type="protein sequence ID" value="MEJ5945423.1"/>
    <property type="molecule type" value="Genomic_DNA"/>
</dbReference>
<evidence type="ECO:0000259" key="8">
    <source>
        <dbReference type="PROSITE" id="PS51462"/>
    </source>
</evidence>
<feature type="domain" description="Nudix hydrolase" evidence="8">
    <location>
        <begin position="65"/>
        <end position="218"/>
    </location>
</feature>
<dbReference type="Proteomes" id="UP001387100">
    <property type="component" value="Unassembled WGS sequence"/>
</dbReference>
<comment type="cofactor">
    <cofactor evidence="2">
        <name>Mg(2+)</name>
        <dbReference type="ChEBI" id="CHEBI:18420"/>
    </cofactor>
</comment>
<evidence type="ECO:0000256" key="3">
    <source>
        <dbReference type="ARBA" id="ARBA00022723"/>
    </source>
</evidence>
<dbReference type="SUPFAM" id="SSF55811">
    <property type="entry name" value="Nudix"/>
    <property type="match status" value="1"/>
</dbReference>
<evidence type="ECO:0000313" key="10">
    <source>
        <dbReference type="Proteomes" id="UP001387100"/>
    </source>
</evidence>
<feature type="compositionally biased region" description="Low complexity" evidence="7">
    <location>
        <begin position="1"/>
        <end position="24"/>
    </location>
</feature>
<dbReference type="PROSITE" id="PS51462">
    <property type="entry name" value="NUDIX"/>
    <property type="match status" value="1"/>
</dbReference>
<dbReference type="InterPro" id="IPR000086">
    <property type="entry name" value="NUDIX_hydrolase_dom"/>
</dbReference>
<dbReference type="PANTHER" id="PTHR12992:SF11">
    <property type="entry name" value="MITOCHONDRIAL COENZYME A DIPHOSPHATASE NUDT8"/>
    <property type="match status" value="1"/>
</dbReference>
<feature type="region of interest" description="Disordered" evidence="7">
    <location>
        <begin position="286"/>
        <end position="309"/>
    </location>
</feature>